<protein>
    <submittedName>
        <fullName evidence="2">TlpA family protein disulfide reductase</fullName>
    </submittedName>
</protein>
<reference evidence="2 3" key="1">
    <citation type="submission" date="2019-03" db="EMBL/GenBank/DDBJ databases">
        <title>Porphyromonas levii Isolated from the Uterus of Dairy Cows.</title>
        <authorList>
            <person name="Francis A.M."/>
        </authorList>
    </citation>
    <scope>NUCLEOTIDE SEQUENCE [LARGE SCALE GENOMIC DNA]</scope>
    <source>
        <strain evidence="2 3">AF5678</strain>
    </source>
</reference>
<dbReference type="RefSeq" id="WP_134852626.1">
    <property type="nucleotide sequence ID" value="NZ_SPNC01000080.1"/>
</dbReference>
<dbReference type="InterPro" id="IPR013740">
    <property type="entry name" value="Redoxin"/>
</dbReference>
<accession>A0A4Y8WPH0</accession>
<proteinExistence type="predicted"/>
<dbReference type="EMBL" id="SPNC01000080">
    <property type="protein sequence ID" value="TFH94856.1"/>
    <property type="molecule type" value="Genomic_DNA"/>
</dbReference>
<keyword evidence="3" id="KW-1185">Reference proteome</keyword>
<dbReference type="Pfam" id="PF08534">
    <property type="entry name" value="Redoxin"/>
    <property type="match status" value="1"/>
</dbReference>
<dbReference type="Proteomes" id="UP000297225">
    <property type="component" value="Unassembled WGS sequence"/>
</dbReference>
<dbReference type="Gene3D" id="3.40.30.10">
    <property type="entry name" value="Glutaredoxin"/>
    <property type="match status" value="1"/>
</dbReference>
<dbReference type="InterPro" id="IPR036249">
    <property type="entry name" value="Thioredoxin-like_sf"/>
</dbReference>
<name>A0A4Y8WPH0_9PORP</name>
<feature type="domain" description="Redoxin" evidence="1">
    <location>
        <begin position="54"/>
        <end position="166"/>
    </location>
</feature>
<dbReference type="SUPFAM" id="SSF52833">
    <property type="entry name" value="Thioredoxin-like"/>
    <property type="match status" value="1"/>
</dbReference>
<sequence length="170" mass="19963">QYLDRIYSEAPWDIIQKNSQEYLNLYPSSELPVFLMKKYSIDPNATNDVVIVNAQGETTTLEEVLEKLRGKEVVLDIWASWCSPCITKIKAEQETREKNKRKGVEYVFITFMDNSADWKKRVKELRLDKEKHCYFTTNSQTSRWFIDMKVTSIPHVIKYNESGVIIGQEK</sequence>
<dbReference type="InterPro" id="IPR050553">
    <property type="entry name" value="Thioredoxin_ResA/DsbE_sf"/>
</dbReference>
<comment type="caution">
    <text evidence="2">The sequence shown here is derived from an EMBL/GenBank/DDBJ whole genome shotgun (WGS) entry which is preliminary data.</text>
</comment>
<dbReference type="STRING" id="1122973.GCA_000379925_00342"/>
<dbReference type="CDD" id="cd02966">
    <property type="entry name" value="TlpA_like_family"/>
    <property type="match status" value="1"/>
</dbReference>
<dbReference type="PANTHER" id="PTHR42852:SF13">
    <property type="entry name" value="PROTEIN DIPZ"/>
    <property type="match status" value="1"/>
</dbReference>
<organism evidence="2 3">
    <name type="scientific">Porphyromonas levii</name>
    <dbReference type="NCBI Taxonomy" id="28114"/>
    <lineage>
        <taxon>Bacteria</taxon>
        <taxon>Pseudomonadati</taxon>
        <taxon>Bacteroidota</taxon>
        <taxon>Bacteroidia</taxon>
        <taxon>Bacteroidales</taxon>
        <taxon>Porphyromonadaceae</taxon>
        <taxon>Porphyromonas</taxon>
    </lineage>
</organism>
<dbReference type="AlphaFoldDB" id="A0A4Y8WPH0"/>
<evidence type="ECO:0000313" key="2">
    <source>
        <dbReference type="EMBL" id="TFH94856.1"/>
    </source>
</evidence>
<evidence type="ECO:0000259" key="1">
    <source>
        <dbReference type="Pfam" id="PF08534"/>
    </source>
</evidence>
<dbReference type="PANTHER" id="PTHR42852">
    <property type="entry name" value="THIOL:DISULFIDE INTERCHANGE PROTEIN DSBE"/>
    <property type="match status" value="1"/>
</dbReference>
<dbReference type="GO" id="GO:0016491">
    <property type="term" value="F:oxidoreductase activity"/>
    <property type="evidence" value="ECO:0007669"/>
    <property type="project" value="InterPro"/>
</dbReference>
<feature type="non-terminal residue" evidence="2">
    <location>
        <position position="1"/>
    </location>
</feature>
<evidence type="ECO:0000313" key="3">
    <source>
        <dbReference type="Proteomes" id="UP000297225"/>
    </source>
</evidence>
<gene>
    <name evidence="2" type="ORF">E4P47_05855</name>
</gene>